<feature type="region of interest" description="Disordered" evidence="7">
    <location>
        <begin position="2011"/>
        <end position="2036"/>
    </location>
</feature>
<keyword evidence="4 9" id="KW-0732">Signal</keyword>
<feature type="region of interest" description="Disordered" evidence="7">
    <location>
        <begin position="3202"/>
        <end position="3252"/>
    </location>
</feature>
<feature type="region of interest" description="Disordered" evidence="7">
    <location>
        <begin position="2916"/>
        <end position="2948"/>
    </location>
</feature>
<feature type="compositionally biased region" description="Basic and acidic residues" evidence="7">
    <location>
        <begin position="445"/>
        <end position="454"/>
    </location>
</feature>
<feature type="compositionally biased region" description="Polar residues" evidence="7">
    <location>
        <begin position="3553"/>
        <end position="3562"/>
    </location>
</feature>
<dbReference type="PANTHER" id="PTHR13037:SF24">
    <property type="entry name" value="POLYCOMB PROTEIN PCL-RELATED"/>
    <property type="match status" value="1"/>
</dbReference>
<dbReference type="InterPro" id="IPR026466">
    <property type="entry name" value="Fim_isopep_form_D2_dom"/>
</dbReference>
<feature type="compositionally biased region" description="Basic and acidic residues" evidence="7">
    <location>
        <begin position="3223"/>
        <end position="3237"/>
    </location>
</feature>
<feature type="compositionally biased region" description="Basic and acidic residues" evidence="7">
    <location>
        <begin position="1563"/>
        <end position="1573"/>
    </location>
</feature>
<keyword evidence="3" id="KW-0945">Host-virus interaction</keyword>
<proteinExistence type="predicted"/>
<feature type="compositionally biased region" description="Polar residues" evidence="7">
    <location>
        <begin position="3210"/>
        <end position="3220"/>
    </location>
</feature>
<feature type="region of interest" description="Disordered" evidence="7">
    <location>
        <begin position="2768"/>
        <end position="2792"/>
    </location>
</feature>
<feature type="compositionally biased region" description="Low complexity" evidence="7">
    <location>
        <begin position="3371"/>
        <end position="3406"/>
    </location>
</feature>
<dbReference type="InterPro" id="IPR036465">
    <property type="entry name" value="vWFA_dom_sf"/>
</dbReference>
<dbReference type="Gene3D" id="2.60.40.740">
    <property type="match status" value="18"/>
</dbReference>
<evidence type="ECO:0000313" key="13">
    <source>
        <dbReference type="Proteomes" id="UP000033375"/>
    </source>
</evidence>
<evidence type="ECO:0000256" key="4">
    <source>
        <dbReference type="ARBA" id="ARBA00022729"/>
    </source>
</evidence>
<dbReference type="Gene3D" id="3.40.50.410">
    <property type="entry name" value="von Willebrand factor, type A domain"/>
    <property type="match status" value="1"/>
</dbReference>
<reference evidence="12 13" key="1">
    <citation type="submission" date="2015-02" db="EMBL/GenBank/DDBJ databases">
        <title>Evolution of amylase-binding proteins of oral streptococcal species.</title>
        <authorList>
            <person name="Haase E.M."/>
        </authorList>
    </citation>
    <scope>NUCLEOTIDE SEQUENCE [LARGE SCALE GENOMIC DNA]</scope>
    <source>
        <strain evidence="13">UB10712</strain>
    </source>
</reference>
<accession>A0AB34SBF6</accession>
<feature type="transmembrane region" description="Helical" evidence="8">
    <location>
        <begin position="3623"/>
        <end position="3642"/>
    </location>
</feature>
<evidence type="ECO:0000256" key="2">
    <source>
        <dbReference type="ARBA" id="ARBA00022525"/>
    </source>
</evidence>
<keyword evidence="2" id="KW-0964">Secreted</keyword>
<dbReference type="NCBIfam" id="TIGR01167">
    <property type="entry name" value="LPXTG_anchor"/>
    <property type="match status" value="1"/>
</dbReference>
<feature type="signal peptide" evidence="9">
    <location>
        <begin position="1"/>
        <end position="23"/>
    </location>
</feature>
<gene>
    <name evidence="12" type="ORF">TZ88_01239</name>
</gene>
<evidence type="ECO:0000259" key="10">
    <source>
        <dbReference type="PROSITE" id="PS50234"/>
    </source>
</evidence>
<evidence type="ECO:0000256" key="3">
    <source>
        <dbReference type="ARBA" id="ARBA00022581"/>
    </source>
</evidence>
<protein>
    <recommendedName>
        <fullName evidence="14">Isopeptide-forming domain-containing fimbrial protein</fullName>
    </recommendedName>
</protein>
<feature type="region of interest" description="Disordered" evidence="7">
    <location>
        <begin position="439"/>
        <end position="466"/>
    </location>
</feature>
<dbReference type="InterPro" id="IPR019931">
    <property type="entry name" value="LPXTG_anchor"/>
</dbReference>
<feature type="coiled-coil region" evidence="6">
    <location>
        <begin position="3408"/>
        <end position="3475"/>
    </location>
</feature>
<evidence type="ECO:0000256" key="8">
    <source>
        <dbReference type="SAM" id="Phobius"/>
    </source>
</evidence>
<keyword evidence="8" id="KW-0812">Transmembrane</keyword>
<feature type="region of interest" description="Disordered" evidence="7">
    <location>
        <begin position="2467"/>
        <end position="2492"/>
    </location>
</feature>
<dbReference type="PROSITE" id="PS50234">
    <property type="entry name" value="VWFA"/>
    <property type="match status" value="1"/>
</dbReference>
<evidence type="ECO:0000256" key="6">
    <source>
        <dbReference type="SAM" id="Coils"/>
    </source>
</evidence>
<dbReference type="RefSeq" id="WP_045634793.1">
    <property type="nucleotide sequence ID" value="NZ_JYGN01000004.1"/>
</dbReference>
<feature type="region of interest" description="Disordered" evidence="7">
    <location>
        <begin position="3371"/>
        <end position="3408"/>
    </location>
</feature>
<feature type="compositionally biased region" description="Polar residues" evidence="7">
    <location>
        <begin position="2768"/>
        <end position="2778"/>
    </location>
</feature>
<dbReference type="PANTHER" id="PTHR13037">
    <property type="entry name" value="FORMIN"/>
    <property type="match status" value="1"/>
</dbReference>
<keyword evidence="5" id="KW-0572">Peptidoglycan-anchor</keyword>
<sequence>MKDFLKKVLILFTVLLMSMPSSVLNLGTSVVRADDPLNIETRRIDEHTTITQNGCYRKIEKTDATDWTVPRKPIDLVILQDASGSFRETIPSVKRALKRLTTYVSPEQYDETNPYLVKTDDPRTTDRVFVASYQGLDQVRYFNNNDFSGNPADTFTDPDTTGKHYTYGNSGLTSDQNKVHKFIDNIAVDGGTPTVPAIQDTIAQYNSIKGNMENGRKTVFLLVTDGVANGYRLPGSNTVVMDKSYTRTWDIQRAWGVDSYPEAAQDITGRANELRDAGNQLKAAVGSEGSVVVGFWERVDNFTEPYYQYGPAYLNGFGNTINIGDNRSVQAIFHDALQSMASPDKVVNGKNVSFYVNEQNNIDVFSQKILESVAAALVKDDITGEFDITEGYKVDAIRINGKKIVPKVTDPSKEIRGTITQTGNKVKISVPDSVFNPGKNSFDYDLSKEARAPETDEDSEVDPPENYVPEKEEITVPELTGKFKAGDFETRQIGGRNQTVEVQKLEYCYPSATKTVKDADASNDIGVISDPLELTKKPSYSAQLSKKDEEFTYTVDYNFNNVPYEFEKNVMLTDPIDYRLEVVSHSAQGPDGQSWPTRVVTQQDAGGNSQSVVVADVPPQGKDYNYLIMKKAKLKMTVRLKEEYRKNQASKAYLAILQNNNGYGLVNQGNIMWNGEDDSPNQDAHAKTKDKASTIRRSNPIYVKPPLDTEVDKKVNEKEHEGLQADGEEFEYKVTAPWPGIADKFTLTDTVVDELEIVPNSAKVTVAGKSYNALTKAISINGQTIEITLDKTQLTSLNRLISRRGGSEVQEIELIFKAKIRPGADLSKYKKNGAVNIPNTADVILNDKKKTSKEVTVTPPKPKEPTVSKKINNTLDSLVTFDGQPYTYNITTAVPSDVAGYKKFVISDKLDADLEFDGQASISGPLADVFEIQTNGQTVTATVKEGKFAELAKYSFVELTIPAKVKAGVTGKTIENKAKISFTNENNVAKEVESNPVTVTPPPVTKKINENLDHLDIATGQPYKYNVKTTLPSDITSYKEFVITDTLEDELSVINEGADKPVISGPAAEFFDVTVSGQKVTATMKNFAGASALAGQEIELVIPAKINDGVTRSNIPNKATFSFKDKNDHKGEKETIPVTVTPPTEPNVSKKINGDQDNATIAAETDFTYNIKTTLPNDIDTYKSFVITDTLDENLGVVNPEPSISEEAKKFFDITVSGNTVTATMKDFAKASDLANKEIELVIHAKVKKESVLPEIPNTAKITYTNKNNESKEKETEPVKVTPPPITKKVNGKDQEDLASLTSTFKYTVDSKVPTVADKFVLSDTLEEVLTFDGDATVTIDGQAVTDVTVAKKDQKLTVTFDKDQVKKYAGKAVQVAFDAKIKSGYTVDQLVAKYPNGDKAAIPNKASFVVNDNPETEKFSNPVTVTPPPPNTPEIEKKVNGADSYNLQTRLEEFTYSLNTAMPTNATEFTVTDELKSVLEFAGNKGDVQVKIDGKVANDQATISTDKNTLTVAFAEKAVKANAGKSIEVTFKAKIREGANLLDYLVPGQGIRIPNKASYDIDHNPKFHKDSNEVPVTPPSPEQPPIEKDVNDKAEATLEARDEEFTYHVKTKIPYEATAFNITDTLKDVLDFSGEKGQAEATVDGKKLSDDHIAINGQTITVTLNQEELKANADKEIKLTFKAKIRPNANLAAYVVGDKVVINNQASYNVDLPDNPGVHKDSNIVPVTPPSPEKPEIEKTVNDAKEATLANRDEIFTYKVKTKVPFDATAFSIDDTIKDVLEFADAGSATLNGEALEADRISIADQKITLTLTEDQVKNNGGKEVVLTFKAKIRQGANLSGYIEKGKTVINNQASYNAAFPNDPNFHKDSNIVPVTPPNPENPPIEKKVNEAESANLGTRDEEFTYTIDTTVPLDVTGFAVYDTIEKVLEFSGENAQASATVDGQPLDASHITIKGQKITVKLTEDEAKALGGKAVHVSFKAKIKAGANLSDYIEKDGTTRIYNTAKYNFNNDPGTEQSSKPVPVIPPTPTEPELKKEVNGKEAETLANRDDVFTYTVKTTVPQDATAFSISDSLVPVLEFAGEDAEASLTLNGEKLDAKQIKLKDQTISAELTEEQVKANGGKEVVLNFKAKIREGANLSDYIEADGATRVPNKASYVANFPHRPKVEKDSNIVPVTPPSPENPPVEKKVNNKPSATLDSRDEEFTYTIDTKVPVDATGFKITDELKDVLEFSGKKGQAEVTVDGDKDVIEDSQITVDKQVLTVTLTKDQVKKYGNKAVHVSFKAKIRKNVSLAGYIEADGVTRIPNIAKYIINDDPKTEKSTEPVPVIPPSPEEPGIKKEVNGQPEATLKERYEEFTYKVTTSVPQDATAFSVSDTLVPVLEFSGEKGQATATLDGQEIDANRINVADQTISMALTEDEVKANGGKEVTLTFKAKIREGANLSAYIEKGKTSIPNTASYTAGFPNRPEIHKDSNRVPVTPPTPEEPEIKKDVNGKAEETLANRNDEFTYHINTKVPFDATAFSINDELKDVLEFADGTGRATASLNGQALDADRISINGQTITVNLTEDQVKNNGGKDVNLTFTAKIRQGVNLSGYIKDGKTSIPNKASYRVDFPNNPGVTKDSNEVPVTPPNPENPPIEKKVNEAESANLGARDEEFTYTIDTTVPLDVTGFAVYDTIEKVLEFSGENAQASATVDGQPLDASHITIKGQKITVKLTENEAKALGGKAVHVSFKAKIKAGANLSDYIEKDGTTRIYNTAKYNFNNDPGTEQSSKPVPVIPPTPTEPELKKEVNGKEAETLANRDDVFTYTVKTTVPQDATAFSISDKLEDVLEFAGESSATLAGEDLKADQITTDGQTIKLTLTEDQVKANGGKEVVLNFKAKIREGANLSAYMKADKAEVPNKASYTIGFPNKPAVTKDSNEVPVTPPSPEQPPIEKDVNSKPSETIADRTEEFTYNIHTTMPQDATGFTVTDELKDVLEFAGDVQVTLGGKKADAAVAKNGQTLEVTFPEETVKANGGKKVQVTFKAKIKADADLTPYETANSYSVPNTASYLINNNPTSKKETKPVTVEVPKQPGPEVTKKINRTLDHLDVDRDVPYMYNVNTQIPKDIRLYKEFTVTDTLEPVLEITGTPVAYVDGYATDAVETKVEGNTVTVTVKDFARISGYKEIQLYIPAKLKADSDLSAYENQTVPNKATIAFKDSNGKNGTKESNPVTVRPRDPEKPEEPKPNEPAKTVGPADGSNPSTAYRLKELKEGFRFDVTAKVPTDPVDESGNPIKDAQGRDVKTELNSFTVTDELEKVLKVDRVAVKVEENKVAEAIAKITAKIEKAESDLKELEGKETNGTFAKKLAEAEKKVEELTAQLAAAKEKAVATPATPAPASDSDAGDATATPAPADNSAEVAALEESLKAAQAELEQLKADGAKAGNLATPEEQKVEQDKLNKNLEQLKESKEKLEKALEAFTTVNDKGEITDEALAKIAKVTVEGQKVTVEVTDKAVLEALKGSTFRVIIYSSIKDGADLSDPRYLNKENNETKIPNKATVTFNDKPKVTNTVNVYPPEPNTPPKTPPHTPPTTPGTPPPTTPDTPPAPKGDLPPAPTSEPEKPKNILPKTGTSATMVNEVIIGMILVLMGLLLRRKPKH</sequence>
<dbReference type="NCBIfam" id="TIGR04226">
    <property type="entry name" value="RrgB_K2N_iso_D2"/>
    <property type="match status" value="17"/>
</dbReference>
<feature type="compositionally biased region" description="Pro residues" evidence="7">
    <location>
        <begin position="3565"/>
        <end position="3606"/>
    </location>
</feature>
<evidence type="ECO:0000256" key="7">
    <source>
        <dbReference type="SAM" id="MobiDB-lite"/>
    </source>
</evidence>
<feature type="region of interest" description="Disordered" evidence="7">
    <location>
        <begin position="1563"/>
        <end position="1589"/>
    </location>
</feature>
<organism evidence="12 13">
    <name type="scientific">Streptococcus gordonii</name>
    <dbReference type="NCBI Taxonomy" id="1302"/>
    <lineage>
        <taxon>Bacteria</taxon>
        <taxon>Bacillati</taxon>
        <taxon>Bacillota</taxon>
        <taxon>Bacilli</taxon>
        <taxon>Lactobacillales</taxon>
        <taxon>Streptococcaceae</taxon>
        <taxon>Streptococcus</taxon>
    </lineage>
</organism>
<dbReference type="EMBL" id="JYGN01000004">
    <property type="protein sequence ID" value="KJQ64298.1"/>
    <property type="molecule type" value="Genomic_DNA"/>
</dbReference>
<evidence type="ECO:0000256" key="1">
    <source>
        <dbReference type="ARBA" id="ARBA00022512"/>
    </source>
</evidence>
<feature type="region of interest" description="Disordered" evidence="7">
    <location>
        <begin position="2170"/>
        <end position="2198"/>
    </location>
</feature>
<keyword evidence="6" id="KW-0175">Coiled coil</keyword>
<evidence type="ECO:0000256" key="9">
    <source>
        <dbReference type="SAM" id="SignalP"/>
    </source>
</evidence>
<feature type="domain" description="Gram-positive cocci surface proteins LPxTG" evidence="11">
    <location>
        <begin position="3616"/>
        <end position="3648"/>
    </location>
</feature>
<dbReference type="Proteomes" id="UP000033375">
    <property type="component" value="Unassembled WGS sequence"/>
</dbReference>
<dbReference type="SUPFAM" id="SSF53300">
    <property type="entry name" value="vWA-like"/>
    <property type="match status" value="1"/>
</dbReference>
<feature type="region of interest" description="Disordered" evidence="7">
    <location>
        <begin position="3061"/>
        <end position="3083"/>
    </location>
</feature>
<feature type="region of interest" description="Disordered" evidence="7">
    <location>
        <begin position="2611"/>
        <end position="2644"/>
    </location>
</feature>
<feature type="region of interest" description="Disordered" evidence="7">
    <location>
        <begin position="3553"/>
        <end position="3620"/>
    </location>
</feature>
<name>A0AB34SBF6_STRGN</name>
<dbReference type="InterPro" id="IPR002035">
    <property type="entry name" value="VWF_A"/>
</dbReference>
<feature type="region of interest" description="Disordered" evidence="7">
    <location>
        <begin position="2320"/>
        <end position="2343"/>
    </location>
</feature>
<evidence type="ECO:0008006" key="14">
    <source>
        <dbReference type="Google" id="ProtNLM"/>
    </source>
</evidence>
<keyword evidence="8" id="KW-0472">Membrane</keyword>
<keyword evidence="1" id="KW-0134">Cell wall</keyword>
<feature type="region of interest" description="Disordered" evidence="7">
    <location>
        <begin position="1713"/>
        <end position="1737"/>
    </location>
</feature>
<comment type="caution">
    <text evidence="12">The sequence shown here is derived from an EMBL/GenBank/DDBJ whole genome shotgun (WGS) entry which is preliminary data.</text>
</comment>
<dbReference type="PROSITE" id="PS50847">
    <property type="entry name" value="GRAM_POS_ANCHORING"/>
    <property type="match status" value="1"/>
</dbReference>
<keyword evidence="8" id="KW-1133">Transmembrane helix</keyword>
<evidence type="ECO:0000259" key="11">
    <source>
        <dbReference type="PROSITE" id="PS50847"/>
    </source>
</evidence>
<feature type="domain" description="VWFA" evidence="10">
    <location>
        <begin position="75"/>
        <end position="373"/>
    </location>
</feature>
<feature type="compositionally biased region" description="Polar residues" evidence="7">
    <location>
        <begin position="2011"/>
        <end position="2022"/>
    </location>
</feature>
<evidence type="ECO:0000256" key="5">
    <source>
        <dbReference type="ARBA" id="ARBA00023088"/>
    </source>
</evidence>
<evidence type="ECO:0000313" key="12">
    <source>
        <dbReference type="EMBL" id="KJQ64298.1"/>
    </source>
</evidence>
<feature type="chain" id="PRO_5044298833" description="Isopeptide-forming domain-containing fimbrial protein" evidence="9">
    <location>
        <begin position="24"/>
        <end position="3648"/>
    </location>
</feature>